<dbReference type="OrthoDB" id="8914128at2"/>
<gene>
    <name evidence="1" type="ORF">B5M06_14975</name>
</gene>
<proteinExistence type="predicted"/>
<organism evidence="1 2">
    <name type="scientific">Comamonas kerstersii</name>
    <dbReference type="NCBI Taxonomy" id="225992"/>
    <lineage>
        <taxon>Bacteria</taxon>
        <taxon>Pseudomonadati</taxon>
        <taxon>Pseudomonadota</taxon>
        <taxon>Betaproteobacteria</taxon>
        <taxon>Burkholderiales</taxon>
        <taxon>Comamonadaceae</taxon>
        <taxon>Comamonas</taxon>
    </lineage>
</organism>
<reference evidence="1 2" key="1">
    <citation type="submission" date="2017-03" db="EMBL/GenBank/DDBJ databases">
        <title>Rapid Whole Genome Sequencing of Comamonas kerstersii Causing Continuous ambulatory Peritoneal Dialysis-Associated Peritonitis.</title>
        <authorList>
            <person name="Zheng B."/>
        </authorList>
    </citation>
    <scope>NUCLEOTIDE SEQUENCE [LARGE SCALE GENOMIC DNA]</scope>
    <source>
        <strain evidence="1 2">8943</strain>
    </source>
</reference>
<sequence length="362" mass="38823">MNQASTKKMTPGDDMHLTLLMAPHNLNLVTGQDRQHLLAFGRAAFEAGQKCQGCDVPKDGVYQISEPMPADKRALMLSVTASEPFKSQLKECAGRIAELEAQLAAAQQGVQAAAPVDAVEAVTKAILFEDAGSTYDWESNTNLGLAAIKAHGAMDAEHWAELHRLRAEVKRSDGAPWQAVAAQDRAECNRLRAMLAASTYPAESVSAQQAMEALKAAMKADPEYAWSWHCAICAGAHDEGLETGAANRAAARVMNMAFDCDTTKNANFHAAHLAATHPTPQGLDADMFWDADDPERCESSINNVVVEAYSYRGLKVGDIVTILRAARLPGLEVRVTQVPDAEGNGDLEWDVIDAAQAKQGGA</sequence>
<dbReference type="Proteomes" id="UP000242792">
    <property type="component" value="Chromosome"/>
</dbReference>
<dbReference type="EMBL" id="CP020121">
    <property type="protein sequence ID" value="AQZ99360.1"/>
    <property type="molecule type" value="Genomic_DNA"/>
</dbReference>
<protein>
    <submittedName>
        <fullName evidence="1">Uncharacterized protein</fullName>
    </submittedName>
</protein>
<dbReference type="AlphaFoldDB" id="A0A1V0BHF3"/>
<evidence type="ECO:0000313" key="2">
    <source>
        <dbReference type="Proteomes" id="UP000242792"/>
    </source>
</evidence>
<name>A0A1V0BHF3_9BURK</name>
<dbReference type="KEGG" id="cke:B5M06_14975"/>
<evidence type="ECO:0000313" key="1">
    <source>
        <dbReference type="EMBL" id="AQZ99360.1"/>
    </source>
</evidence>
<accession>A0A1V0BHF3</accession>